<organism evidence="2 3">
    <name type="scientific">Polarella glacialis</name>
    <name type="common">Dinoflagellate</name>
    <dbReference type="NCBI Taxonomy" id="89957"/>
    <lineage>
        <taxon>Eukaryota</taxon>
        <taxon>Sar</taxon>
        <taxon>Alveolata</taxon>
        <taxon>Dinophyceae</taxon>
        <taxon>Suessiales</taxon>
        <taxon>Suessiaceae</taxon>
        <taxon>Polarella</taxon>
    </lineage>
</organism>
<sequence length="114" mass="12540">MAVLRPVRRGHRAGRCGWSSSWLPAGVMAPTCITAQVSRARQQESPSAFEQQQPQQQQDDNNSNKNSNNNHNHNHNNNIAGRTCHEGQLGVITSEDEQGVMIAGCTIFPCTETQ</sequence>
<dbReference type="EMBL" id="CAJNNV010028164">
    <property type="protein sequence ID" value="CAE8623411.1"/>
    <property type="molecule type" value="Genomic_DNA"/>
</dbReference>
<feature type="compositionally biased region" description="Low complexity" evidence="1">
    <location>
        <begin position="51"/>
        <end position="78"/>
    </location>
</feature>
<evidence type="ECO:0000256" key="1">
    <source>
        <dbReference type="SAM" id="MobiDB-lite"/>
    </source>
</evidence>
<keyword evidence="3" id="KW-1185">Reference proteome</keyword>
<feature type="region of interest" description="Disordered" evidence="1">
    <location>
        <begin position="37"/>
        <end position="82"/>
    </location>
</feature>
<gene>
    <name evidence="2" type="ORF">PGLA1383_LOCUS40679</name>
</gene>
<feature type="compositionally biased region" description="Polar residues" evidence="1">
    <location>
        <begin position="37"/>
        <end position="50"/>
    </location>
</feature>
<name>A0A813GAY2_POLGL</name>
<feature type="compositionally biased region" description="Basic residues" evidence="1">
    <location>
        <begin position="1"/>
        <end position="14"/>
    </location>
</feature>
<proteinExistence type="predicted"/>
<evidence type="ECO:0000313" key="2">
    <source>
        <dbReference type="EMBL" id="CAE8623411.1"/>
    </source>
</evidence>
<protein>
    <submittedName>
        <fullName evidence="2">Uncharacterized protein</fullName>
    </submittedName>
</protein>
<accession>A0A813GAY2</accession>
<evidence type="ECO:0000313" key="3">
    <source>
        <dbReference type="Proteomes" id="UP000654075"/>
    </source>
</evidence>
<dbReference type="Proteomes" id="UP000654075">
    <property type="component" value="Unassembled WGS sequence"/>
</dbReference>
<reference evidence="2" key="1">
    <citation type="submission" date="2021-02" db="EMBL/GenBank/DDBJ databases">
        <authorList>
            <person name="Dougan E. K."/>
            <person name="Rhodes N."/>
            <person name="Thang M."/>
            <person name="Chan C."/>
        </authorList>
    </citation>
    <scope>NUCLEOTIDE SEQUENCE</scope>
</reference>
<comment type="caution">
    <text evidence="2">The sequence shown here is derived from an EMBL/GenBank/DDBJ whole genome shotgun (WGS) entry which is preliminary data.</text>
</comment>
<feature type="region of interest" description="Disordered" evidence="1">
    <location>
        <begin position="1"/>
        <end position="24"/>
    </location>
</feature>
<dbReference type="AlphaFoldDB" id="A0A813GAY2"/>